<sequence>MQKIVATWGDLVYVKGFDVLVYRQVNNSYYLNGNLMIGYKLNDFFGFDEVIKCYSLKKK</sequence>
<accession>W6THW6</accession>
<protein>
    <submittedName>
        <fullName evidence="1">Uncharacterized protein</fullName>
    </submittedName>
</protein>
<name>W6THW6_9SPIR</name>
<reference evidence="1 2" key="1">
    <citation type="submission" date="2013-12" db="EMBL/GenBank/DDBJ databases">
        <title>Comparative genomics of relapsing fever spirochetes.</title>
        <authorList>
            <person name="Schwan T.G."/>
            <person name="Raffel S.J."/>
            <person name="Porcella S.F."/>
        </authorList>
    </citation>
    <scope>NUCLEOTIDE SEQUENCE [LARGE SCALE GENOMIC DNA]</scope>
    <source>
        <strain evidence="1 2">CR2A</strain>
    </source>
</reference>
<evidence type="ECO:0000313" key="1">
    <source>
        <dbReference type="EMBL" id="ETZ18068.1"/>
    </source>
</evidence>
<organism evidence="1 2">
    <name type="scientific">Borrelia duttonii CR2A</name>
    <dbReference type="NCBI Taxonomy" id="1432657"/>
    <lineage>
        <taxon>Bacteria</taxon>
        <taxon>Pseudomonadati</taxon>
        <taxon>Spirochaetota</taxon>
        <taxon>Spirochaetia</taxon>
        <taxon>Spirochaetales</taxon>
        <taxon>Borreliaceae</taxon>
        <taxon>Borrelia</taxon>
    </lineage>
</organism>
<dbReference type="Proteomes" id="UP000019148">
    <property type="component" value="Unassembled WGS sequence"/>
</dbReference>
<dbReference type="AlphaFoldDB" id="W6THW6"/>
<evidence type="ECO:0000313" key="2">
    <source>
        <dbReference type="Proteomes" id="UP000019148"/>
    </source>
</evidence>
<gene>
    <name evidence="1" type="ORF">BDCR2A_00041</name>
</gene>
<dbReference type="EMBL" id="AZIT01000001">
    <property type="protein sequence ID" value="ETZ18068.1"/>
    <property type="molecule type" value="Genomic_DNA"/>
</dbReference>
<proteinExistence type="predicted"/>
<comment type="caution">
    <text evidence="1">The sequence shown here is derived from an EMBL/GenBank/DDBJ whole genome shotgun (WGS) entry which is preliminary data.</text>
</comment>
<dbReference type="PATRIC" id="fig|1432657.3.peg.36"/>